<evidence type="ECO:0000259" key="5">
    <source>
        <dbReference type="Pfam" id="PF26573"/>
    </source>
</evidence>
<dbReference type="PANTHER" id="PTHR31139">
    <property type="entry name" value="ECTOPIC P GRANULES PROTEIN 5 HOMOLOG"/>
    <property type="match status" value="1"/>
</dbReference>
<sequence>MEVEQPKKPRPKTRRSKQAPAAPLSELVDQVTRLPEVQDELVGEEDEASTSLQAEPGTVAEEPSPAPPATVEEAPEVRVRPPEPVKVAVTDGGHLQLDNRISSVFQATPITPSPVMMPPKMSNIREMPLSALLPEQKPVVPERKQLSKPLPPLVTTKPPQPMAIDLYPSLPTPAVLEMPSAAAPNFLEALKMASAQKPATPIALQQPLAVRQPIAVQQPQQQQLLTEEQLCSFYLNPQLDAVDDYVDGFVKSELQPPDSHHLFQLLSRYFTISKKLEQNARELVEVEMLTKNAKEKLWEITTHTLTQQGKCGDDKSASGTATYQSGVYRQTLVPELQQALERDAKLRLDDLTMLENQSKSLSLQAQWAVVEVNKMFMFDHHVTLQSPAFLMFTGQTGPSETDAPSRRTLRHCISICFHFIRFPCLPQPFLDDLKRWLVELCSVLLKASTEVDQQFLLCHVLRCPISVEDWGVQLIQPLLAGNDSDRRRKIDHFVALLSLLLSPVRSRENFLSRFVQSELEDASWAILGEDGDDDEEENRLVEIPESDLVAILSQFRFETLFADVLTTFGTSRYSSRDVLTLFAFQLTLTKVMFDGMQTYNRPRYRQLCKQVGYVLRQSVKYVAEYWEVVGPMLPSTASDGFGKERLQREFDRLLLFVVHCIVSSQKLGVWQFLVDLPYKIATEECRRRCQLLIRGSGGLRMDELYSISPDDIKKQFTTKSLTDRLSDIDGNDGTYLLSSLANMATVSDDHAGLDSLLAQLFVVCFVDSTTRDLYFKVGAEAIGILIEKRPELLGDVLRLIDRNIDQLDQYASEVLTTAPLTRCRISAADLGSICGKWLVNRLPDHPASRIARRVISSLDWGPSANGLWLDQQVHLVAAEAIVKGHIAQCKAQNGLIAVSMKKVAKMASRVPDYEQQFDAFCWDILLRLKLEVLPKEGQAMAPSNDLAAFYVHIMQRSLVSPEEFLNSGVPLLSNLVGAGCFSAAVAVIARVVFSFAGDFDDILLNASFLSCVERLVHADQTSFAVQLIAGGEEFPGRFLRLIACAIAYQLSSGADGLMGHDHLVATAWMKLLCASRKADWFSDKPTLFLLDTVARIAFEKDARHLARLPDTLYGIHQAMIKTAKDASRGVLGWLGGGEAIPPPLIPTTSFNDAPWLAYFALMAEERSFEAFHSSLTQSLLKHPKLTLEQIIKKATSKTHPFTIERLSFYRWMDFCSTIDPAQPVFPLACQQLCIKMLVRVGQGSTTQCIGQRFLQAKTAEPKFDHLKNVTLAVAVSTAESMSKKDRAELYRAVLEWLWNSKVYNPQTMTHNVPLDYLLQLIINGDREPWLNYIDMSELREKTLQQRKVFEQVCHLVSNPRPPVRSESAQFGGKTPIQRLLDRLREGRQTVQPPAVPIHSNLQLAPHLDLPMLSDARRTLSVFGPAVEGLNTAARNFVSAKDTVQLLDKRVLELMPQLYIAVDTQIAVVLKCNGHGLLHGCNNPNTIKITANTCQYSAATEAQINDNRQRRANELLNLNAKFLSGAVLHAAVLEEVVRALLDAHNAATTAERRAMIRDSGMCLFYHLVNAVTALELLFPATHTVFATCLHALGSAFVADVAAQQPPLVETVLRRQELADLLTPNFTPQCVTSPIFLQMYERISGSVRDGLAPQVGLALLSKIDMDKVERSFSASEVTALLPITFENVIASGSVRGAFFELCKTHFIRCLLHGFPANFCHGLRLALKGCESNSTPPDIFDDLITELGAMMIDYPASGAKYTVSAVTALEACVVISDTFRESRQELGERMVSSWRAYFKSICLLCEFLLFRAFQQTFDCQLPTAKLEDELNRAFDRVVMVFGPLVEPPGSILPPWAAVDSDSANIILDHFVSILYRLHSLYDTYLPPGAHNLEALMWSYYASRLSKVTRNGAHVYIDMERQLLRLPWNIFWPSLPALDGMQSVLLEGAPECASFVTHVFVRVPWTTLSDHSRSQPLDASKAFFSMLFTVLTRCSSKPSNYADCKASMPRMIESLNICPWEIVPVEGIEQNMAWISANFKPDCLQEESEVLTAFFQLVRRVCLFTVLPLSAPKAQDTARKQAALVKCLLGLMQRGNFAREWAASYYVGLINQVHNVIMSRGDAIADSVCVAHELVSFWATISNEKYGEALVKGLRDWIYEHPDSGLVLLLMHVTANAINVNQLLTALKVVETCISAYFLSGRERIDWSEVDQWVCLPDASRKWLLTVPSSENTITPQLLTLHAYLLRTLPSCRSLEQEAKNFKDLMNYINGVKTKYVTDEAAYTLIVEKIVSLLLRQYEFGTSHTVANDYLAELIKWFSMQTEEKQSLINMIGLAKKQTYSTKFKLLCTLMNLFLVQQTTAEGQKPRLVADAPVLNSRIQAVKDLKTQKLFAPFSAVIDKALPSFTDIRNYNLTHAVQLLGKVARSLYIEKYIHLLPQ</sequence>
<evidence type="ECO:0000256" key="3">
    <source>
        <dbReference type="SAM" id="MobiDB-lite"/>
    </source>
</evidence>
<dbReference type="PANTHER" id="PTHR31139:SF4">
    <property type="entry name" value="ECTOPIC P GRANULES PROTEIN 5 HOMOLOG"/>
    <property type="match status" value="1"/>
</dbReference>
<evidence type="ECO:0000256" key="2">
    <source>
        <dbReference type="ARBA" id="ARBA00023006"/>
    </source>
</evidence>
<evidence type="ECO:0000313" key="6">
    <source>
        <dbReference type="Proteomes" id="UP000887566"/>
    </source>
</evidence>
<reference evidence="7" key="1">
    <citation type="submission" date="2022-11" db="UniProtKB">
        <authorList>
            <consortium name="WormBaseParasite"/>
        </authorList>
    </citation>
    <scope>IDENTIFICATION</scope>
</reference>
<keyword evidence="2" id="KW-0072">Autophagy</keyword>
<evidence type="ECO:0000259" key="4">
    <source>
        <dbReference type="Pfam" id="PF26103"/>
    </source>
</evidence>
<keyword evidence="6" id="KW-1185">Reference proteome</keyword>
<evidence type="ECO:0000256" key="1">
    <source>
        <dbReference type="ARBA" id="ARBA00010948"/>
    </source>
</evidence>
<accession>A0A914X9R0</accession>
<proteinExistence type="inferred from homology"/>
<dbReference type="InterPro" id="IPR059030">
    <property type="entry name" value="TPR_Epg5_mid"/>
</dbReference>
<dbReference type="Proteomes" id="UP000887566">
    <property type="component" value="Unplaced"/>
</dbReference>
<organism evidence="6 7">
    <name type="scientific">Plectus sambesii</name>
    <dbReference type="NCBI Taxonomy" id="2011161"/>
    <lineage>
        <taxon>Eukaryota</taxon>
        <taxon>Metazoa</taxon>
        <taxon>Ecdysozoa</taxon>
        <taxon>Nematoda</taxon>
        <taxon>Chromadorea</taxon>
        <taxon>Plectida</taxon>
        <taxon>Plectina</taxon>
        <taxon>Plectoidea</taxon>
        <taxon>Plectidae</taxon>
        <taxon>Plectus</taxon>
    </lineage>
</organism>
<evidence type="ECO:0000313" key="7">
    <source>
        <dbReference type="WBParaSite" id="PSAMB.scaffold701size43450.g8012.t1"/>
    </source>
</evidence>
<dbReference type="Pfam" id="PF26103">
    <property type="entry name" value="TPR_Epg5"/>
    <property type="match status" value="1"/>
</dbReference>
<feature type="compositionally biased region" description="Basic residues" evidence="3">
    <location>
        <begin position="8"/>
        <end position="17"/>
    </location>
</feature>
<feature type="domain" description="Epg5-like central TPR repeats" evidence="4">
    <location>
        <begin position="1600"/>
        <end position="1961"/>
    </location>
</feature>
<name>A0A914X9R0_9BILA</name>
<dbReference type="Pfam" id="PF26573">
    <property type="entry name" value="TPR_Epg5_2"/>
    <property type="match status" value="1"/>
</dbReference>
<dbReference type="InterPro" id="IPR058750">
    <property type="entry name" value="TPR_Epg5"/>
</dbReference>
<feature type="compositionally biased region" description="Acidic residues" evidence="3">
    <location>
        <begin position="37"/>
        <end position="48"/>
    </location>
</feature>
<dbReference type="InterPro" id="IPR051436">
    <property type="entry name" value="Autophagy-related_EPG5"/>
</dbReference>
<dbReference type="GO" id="GO:0097352">
    <property type="term" value="P:autophagosome maturation"/>
    <property type="evidence" value="ECO:0007669"/>
    <property type="project" value="TreeGrafter"/>
</dbReference>
<feature type="domain" description="Epg5-like TPR" evidence="5">
    <location>
        <begin position="1166"/>
        <end position="1334"/>
    </location>
</feature>
<feature type="region of interest" description="Disordered" evidence="3">
    <location>
        <begin position="1"/>
        <end position="79"/>
    </location>
</feature>
<comment type="similarity">
    <text evidence="1">Belongs to the EPG5 family.</text>
</comment>
<protein>
    <submittedName>
        <fullName evidence="7">Ectopic P granules protein 5 homolog</fullName>
    </submittedName>
</protein>
<dbReference type="WBParaSite" id="PSAMB.scaffold701size43450.g8012.t1">
    <property type="protein sequence ID" value="PSAMB.scaffold701size43450.g8012.t1"/>
    <property type="gene ID" value="PSAMB.scaffold701size43450.g8012"/>
</dbReference>
<dbReference type="GO" id="GO:0005737">
    <property type="term" value="C:cytoplasm"/>
    <property type="evidence" value="ECO:0007669"/>
    <property type="project" value="TreeGrafter"/>
</dbReference>